<reference evidence="4" key="6">
    <citation type="submission" date="2011-05" db="EMBL/GenBank/DDBJ databases">
        <title>Complete sequence of Collimonas fungivorans Ter331.</title>
        <authorList>
            <person name="Leveau J.H."/>
        </authorList>
    </citation>
    <scope>NUCLEOTIDE SEQUENCE [LARGE SCALE GENOMIC DNA]</scope>
    <source>
        <strain evidence="4">Ter331</strain>
    </source>
</reference>
<keyword evidence="1" id="KW-0560">Oxidoreductase</keyword>
<dbReference type="HOGENOM" id="CLU_058643_0_1_4"/>
<dbReference type="Pfam" id="PF02525">
    <property type="entry name" value="Flavodoxin_2"/>
    <property type="match status" value="1"/>
</dbReference>
<evidence type="ECO:0000256" key="1">
    <source>
        <dbReference type="ARBA" id="ARBA00023002"/>
    </source>
</evidence>
<organism evidence="3 4">
    <name type="scientific">Collimonas fungivorans (strain Ter331)</name>
    <dbReference type="NCBI Taxonomy" id="1005048"/>
    <lineage>
        <taxon>Bacteria</taxon>
        <taxon>Pseudomonadati</taxon>
        <taxon>Pseudomonadota</taxon>
        <taxon>Betaproteobacteria</taxon>
        <taxon>Burkholderiales</taxon>
        <taxon>Oxalobacteraceae</taxon>
        <taxon>Collimonas</taxon>
    </lineage>
</organism>
<dbReference type="GO" id="GO:0003955">
    <property type="term" value="F:NAD(P)H dehydrogenase (quinone) activity"/>
    <property type="evidence" value="ECO:0007669"/>
    <property type="project" value="TreeGrafter"/>
</dbReference>
<accession>G0AET7</accession>
<evidence type="ECO:0000313" key="3">
    <source>
        <dbReference type="EMBL" id="AEK60222.1"/>
    </source>
</evidence>
<evidence type="ECO:0000313" key="4">
    <source>
        <dbReference type="Proteomes" id="UP000008392"/>
    </source>
</evidence>
<dbReference type="KEGG" id="cfu:CFU_0384"/>
<proteinExistence type="predicted"/>
<dbReference type="InterPro" id="IPR003680">
    <property type="entry name" value="Flavodoxin_fold"/>
</dbReference>
<dbReference type="eggNOG" id="COG2249">
    <property type="taxonomic scope" value="Bacteria"/>
</dbReference>
<evidence type="ECO:0000259" key="2">
    <source>
        <dbReference type="Pfam" id="PF02525"/>
    </source>
</evidence>
<feature type="domain" description="Flavodoxin-like fold" evidence="2">
    <location>
        <begin position="14"/>
        <end position="182"/>
    </location>
</feature>
<dbReference type="PANTHER" id="PTHR47307:SF2">
    <property type="entry name" value="GLUTATHIONE-REGULATED POTASSIUM-EFFLUX SYSTEM ANCILLARY PROTEIN KEFF"/>
    <property type="match status" value="1"/>
</dbReference>
<dbReference type="GO" id="GO:0010181">
    <property type="term" value="F:FMN binding"/>
    <property type="evidence" value="ECO:0007669"/>
    <property type="project" value="TreeGrafter"/>
</dbReference>
<dbReference type="STRING" id="1005048.CFU_0384"/>
<dbReference type="GO" id="GO:0009055">
    <property type="term" value="F:electron transfer activity"/>
    <property type="evidence" value="ECO:0007669"/>
    <property type="project" value="TreeGrafter"/>
</dbReference>
<reference evidence="3 4" key="4">
    <citation type="journal article" date="2010" name="Environ. Microbiol.">
        <title>The bacterial genus Collimonas: mycophagy, weathering and other adaptive solutions to life in oligotrophic soil environments.</title>
        <authorList>
            <person name="Leveau J.H."/>
            <person name="Uroz S."/>
            <person name="de Boer W."/>
        </authorList>
    </citation>
    <scope>NUCLEOTIDE SEQUENCE [LARGE SCALE GENOMIC DNA]</scope>
    <source>
        <strain evidence="3 4">Ter331</strain>
    </source>
</reference>
<keyword evidence="4" id="KW-1185">Reference proteome</keyword>
<reference evidence="3 4" key="1">
    <citation type="journal article" date="2004" name="Environ. Microbiol.">
        <title>Phylogeny-function analysis of (meta)genomic libraries: screening for expression of ribosomal RNA genes by large-insert library fluorescent in situ hybridization (LIL-FISH).</title>
        <authorList>
            <person name="Leveau J.H."/>
            <person name="Gerards S."/>
            <person name="de Boer W."/>
            <person name="van Veen J.A."/>
        </authorList>
    </citation>
    <scope>NUCLEOTIDE SEQUENCE [LARGE SCALE GENOMIC DNA]</scope>
    <source>
        <strain evidence="3 4">Ter331</strain>
    </source>
</reference>
<dbReference type="Proteomes" id="UP000008392">
    <property type="component" value="Chromosome"/>
</dbReference>
<reference evidence="3 4" key="5">
    <citation type="journal article" date="2011" name="ISME J.">
        <title>Dual transcriptional profiling of a bacterial/fungal confrontation: Collimonas fungivorans versus Aspergillus niger.</title>
        <authorList>
            <person name="Mela F."/>
            <person name="Fritsche K."/>
            <person name="de Boer W."/>
            <person name="van Veen J.A."/>
            <person name="de Graaff L.H."/>
            <person name="van den Berg M."/>
            <person name="Leveau J.H."/>
        </authorList>
    </citation>
    <scope>NUCLEOTIDE SEQUENCE [LARGE SCALE GENOMIC DNA]</scope>
    <source>
        <strain evidence="3 4">Ter331</strain>
    </source>
</reference>
<dbReference type="AlphaFoldDB" id="G0AET7"/>
<sequence>MPKRIPLTMNKPPQILILYAHPTPHHSRVNRRLAQVAAKVPNVQVHDLYELYPDFHISVRREQALVEQADLIVFQHPVQWYSMPALLKQWVDSVLTPGWAYGPGGEALRGKDFWLVATTGGSVRSYQAEGHNLFPFSAFLPPYQQTAQLCGMRWLQPHLLFGAHQVNQQTLAGHIEAYRKRLANYPNWPELLATDTPIPLTGS</sequence>
<dbReference type="Gene3D" id="3.40.50.360">
    <property type="match status" value="1"/>
</dbReference>
<dbReference type="InterPro" id="IPR046980">
    <property type="entry name" value="KefG/KefF"/>
</dbReference>
<protein>
    <submittedName>
        <fullName evidence="3">Glutathione-regulated potassium-efflux system ancillary protein</fullName>
    </submittedName>
</protein>
<reference evidence="3 4" key="3">
    <citation type="journal article" date="2008" name="FEMS Microbiol. Ecol.">
        <title>Identification and characterization of genes underlying chitinolysis in Collimonas fungivorans Ter331.</title>
        <authorList>
            <person name="Fritsche K."/>
            <person name="de Boer W."/>
            <person name="Gerards S."/>
            <person name="van den Berg M."/>
            <person name="van Veen J.A."/>
            <person name="Leveau J.H."/>
        </authorList>
    </citation>
    <scope>NUCLEOTIDE SEQUENCE [LARGE SCALE GENOMIC DNA]</scope>
    <source>
        <strain evidence="3 4">Ter331</strain>
    </source>
</reference>
<reference evidence="3 4" key="2">
    <citation type="journal article" date="2006" name="J. Microbiol. Methods">
        <title>Genomic flank-sequencing of plasposon insertion sites for rapid identification of functional genes.</title>
        <authorList>
            <person name="Leveau J.H."/>
            <person name="Gerards S."/>
            <person name="Fritsche K."/>
            <person name="Zondag G."/>
            <person name="van Veen J.A."/>
        </authorList>
    </citation>
    <scope>NUCLEOTIDE SEQUENCE [LARGE SCALE GENOMIC DNA]</scope>
    <source>
        <strain evidence="3 4">Ter331</strain>
    </source>
</reference>
<dbReference type="InterPro" id="IPR029039">
    <property type="entry name" value="Flavoprotein-like_sf"/>
</dbReference>
<name>G0AET7_COLFT</name>
<dbReference type="PANTHER" id="PTHR47307">
    <property type="entry name" value="GLUTATHIONE-REGULATED POTASSIUM-EFFLUX SYSTEM ANCILLARY PROTEIN KEFG"/>
    <property type="match status" value="1"/>
</dbReference>
<dbReference type="SUPFAM" id="SSF52218">
    <property type="entry name" value="Flavoproteins"/>
    <property type="match status" value="1"/>
</dbReference>
<gene>
    <name evidence="3" type="primary">kefG</name>
    <name evidence="3" type="ordered locus">CFU_0384</name>
</gene>
<dbReference type="EMBL" id="CP002745">
    <property type="protein sequence ID" value="AEK60222.1"/>
    <property type="molecule type" value="Genomic_DNA"/>
</dbReference>